<dbReference type="EMBL" id="CAJOBC010000891">
    <property type="protein sequence ID" value="CAF3636372.1"/>
    <property type="molecule type" value="Genomic_DNA"/>
</dbReference>
<gene>
    <name evidence="1" type="ORF">GPM918_LOCUS5955</name>
    <name evidence="2" type="ORF">SRO942_LOCUS5955</name>
</gene>
<evidence type="ECO:0000313" key="2">
    <source>
        <dbReference type="EMBL" id="CAF3636372.1"/>
    </source>
</evidence>
<dbReference type="InterPro" id="IPR001005">
    <property type="entry name" value="SANT/Myb"/>
</dbReference>
<dbReference type="CDD" id="cd00167">
    <property type="entry name" value="SANT"/>
    <property type="match status" value="1"/>
</dbReference>
<organism evidence="1 3">
    <name type="scientific">Didymodactylos carnosus</name>
    <dbReference type="NCBI Taxonomy" id="1234261"/>
    <lineage>
        <taxon>Eukaryota</taxon>
        <taxon>Metazoa</taxon>
        <taxon>Spiralia</taxon>
        <taxon>Gnathifera</taxon>
        <taxon>Rotifera</taxon>
        <taxon>Eurotatoria</taxon>
        <taxon>Bdelloidea</taxon>
        <taxon>Philodinida</taxon>
        <taxon>Philodinidae</taxon>
        <taxon>Didymodactylos</taxon>
    </lineage>
</organism>
<protein>
    <submittedName>
        <fullName evidence="1">Uncharacterized protein</fullName>
    </submittedName>
</protein>
<proteinExistence type="predicted"/>
<reference evidence="1" key="1">
    <citation type="submission" date="2021-02" db="EMBL/GenBank/DDBJ databases">
        <authorList>
            <person name="Nowell W R."/>
        </authorList>
    </citation>
    <scope>NUCLEOTIDE SEQUENCE</scope>
</reference>
<evidence type="ECO:0000313" key="3">
    <source>
        <dbReference type="Proteomes" id="UP000663829"/>
    </source>
</evidence>
<keyword evidence="3" id="KW-1185">Reference proteome</keyword>
<evidence type="ECO:0000313" key="1">
    <source>
        <dbReference type="EMBL" id="CAF0848692.1"/>
    </source>
</evidence>
<dbReference type="Proteomes" id="UP000663829">
    <property type="component" value="Unassembled WGS sequence"/>
</dbReference>
<dbReference type="Proteomes" id="UP000681722">
    <property type="component" value="Unassembled WGS sequence"/>
</dbReference>
<comment type="caution">
    <text evidence="1">The sequence shown here is derived from an EMBL/GenBank/DDBJ whole genome shotgun (WGS) entry which is preliminary data.</text>
</comment>
<dbReference type="EMBL" id="CAJNOQ010000891">
    <property type="protein sequence ID" value="CAF0848692.1"/>
    <property type="molecule type" value="Genomic_DNA"/>
</dbReference>
<accession>A0A813VP38</accession>
<sequence length="291" mass="33950">MVRFTSQEDFVLLSAILQYDTNDWQLIAAAMNNYLLGPSVIFKTQYDQLCETYEHLWRKSDEKSDKQESFNSFLYSKVKAKYYNELCDRVLRDRHQIYLVIWELLRHVYDKRLIKMDIVHFTQQLHLEHDSNDPQIRQQLINKKEQIIERAKAFLADKWVFTQSNNSSAVKKMSNVLDSYSIRTTATQTTMIDDDTSKIIIEEVVRTILNSATAVDEDDDIVSHAFTKAHDIGMQERIDDVILTKKDKIIRKRKISISDIETQVIIVPKIPAVNSIETDIANSNDKTTLIK</sequence>
<name>A0A813VP38_9BILA</name>
<dbReference type="AlphaFoldDB" id="A0A813VP38"/>